<proteinExistence type="predicted"/>
<reference evidence="1" key="2">
    <citation type="submission" date="2024-10" db="UniProtKB">
        <authorList>
            <consortium name="EnsemblProtists"/>
        </authorList>
    </citation>
    <scope>IDENTIFICATION</scope>
</reference>
<evidence type="ECO:0000313" key="1">
    <source>
        <dbReference type="EnsemblProtists" id="EOD32099"/>
    </source>
</evidence>
<dbReference type="AlphaFoldDB" id="A0A0D3K8L4"/>
<evidence type="ECO:0000313" key="2">
    <source>
        <dbReference type="Proteomes" id="UP000013827"/>
    </source>
</evidence>
<dbReference type="HOGENOM" id="CLU_2188956_0_0_1"/>
<keyword evidence="2" id="KW-1185">Reference proteome</keyword>
<dbReference type="EnsemblProtists" id="EOD32099">
    <property type="protein sequence ID" value="EOD32099"/>
    <property type="gene ID" value="EMIHUDRAFT_449516"/>
</dbReference>
<dbReference type="KEGG" id="ehx:EMIHUDRAFT_449516"/>
<protein>
    <submittedName>
        <fullName evidence="1">Uncharacterized protein</fullName>
    </submittedName>
</protein>
<name>A0A0D3K8L4_EMIH1</name>
<dbReference type="Proteomes" id="UP000013827">
    <property type="component" value="Unassembled WGS sequence"/>
</dbReference>
<sequence length="109" mass="11449">MCTSNDASASSKNDALNALHQCDDEDAPPLIAALTSLGFSVQLAHVPKETSWDDVDEHGYIKLKSAEGKDLIRVGGFQHNRLLRSGGSWDAAAVAKVCEAAKDSVPAAA</sequence>
<dbReference type="GeneID" id="17277371"/>
<organism evidence="1 2">
    <name type="scientific">Emiliania huxleyi (strain CCMP1516)</name>
    <dbReference type="NCBI Taxonomy" id="280463"/>
    <lineage>
        <taxon>Eukaryota</taxon>
        <taxon>Haptista</taxon>
        <taxon>Haptophyta</taxon>
        <taxon>Prymnesiophyceae</taxon>
        <taxon>Isochrysidales</taxon>
        <taxon>Noelaerhabdaceae</taxon>
        <taxon>Emiliania</taxon>
    </lineage>
</organism>
<dbReference type="PaxDb" id="2903-EOD32099"/>
<reference evidence="2" key="1">
    <citation type="journal article" date="2013" name="Nature">
        <title>Pan genome of the phytoplankton Emiliania underpins its global distribution.</title>
        <authorList>
            <person name="Read B.A."/>
            <person name="Kegel J."/>
            <person name="Klute M.J."/>
            <person name="Kuo A."/>
            <person name="Lefebvre S.C."/>
            <person name="Maumus F."/>
            <person name="Mayer C."/>
            <person name="Miller J."/>
            <person name="Monier A."/>
            <person name="Salamov A."/>
            <person name="Young J."/>
            <person name="Aguilar M."/>
            <person name="Claverie J.M."/>
            <person name="Frickenhaus S."/>
            <person name="Gonzalez K."/>
            <person name="Herman E.K."/>
            <person name="Lin Y.C."/>
            <person name="Napier J."/>
            <person name="Ogata H."/>
            <person name="Sarno A.F."/>
            <person name="Shmutz J."/>
            <person name="Schroeder D."/>
            <person name="de Vargas C."/>
            <person name="Verret F."/>
            <person name="von Dassow P."/>
            <person name="Valentin K."/>
            <person name="Van de Peer Y."/>
            <person name="Wheeler G."/>
            <person name="Dacks J.B."/>
            <person name="Delwiche C.F."/>
            <person name="Dyhrman S.T."/>
            <person name="Glockner G."/>
            <person name="John U."/>
            <person name="Richards T."/>
            <person name="Worden A.Z."/>
            <person name="Zhang X."/>
            <person name="Grigoriev I.V."/>
            <person name="Allen A.E."/>
            <person name="Bidle K."/>
            <person name="Borodovsky M."/>
            <person name="Bowler C."/>
            <person name="Brownlee C."/>
            <person name="Cock J.M."/>
            <person name="Elias M."/>
            <person name="Gladyshev V.N."/>
            <person name="Groth M."/>
            <person name="Guda C."/>
            <person name="Hadaegh A."/>
            <person name="Iglesias-Rodriguez M.D."/>
            <person name="Jenkins J."/>
            <person name="Jones B.M."/>
            <person name="Lawson T."/>
            <person name="Leese F."/>
            <person name="Lindquist E."/>
            <person name="Lobanov A."/>
            <person name="Lomsadze A."/>
            <person name="Malik S.B."/>
            <person name="Marsh M.E."/>
            <person name="Mackinder L."/>
            <person name="Mock T."/>
            <person name="Mueller-Roeber B."/>
            <person name="Pagarete A."/>
            <person name="Parker M."/>
            <person name="Probert I."/>
            <person name="Quesneville H."/>
            <person name="Raines C."/>
            <person name="Rensing S.A."/>
            <person name="Riano-Pachon D.M."/>
            <person name="Richier S."/>
            <person name="Rokitta S."/>
            <person name="Shiraiwa Y."/>
            <person name="Soanes D.M."/>
            <person name="van der Giezen M."/>
            <person name="Wahlund T.M."/>
            <person name="Williams B."/>
            <person name="Wilson W."/>
            <person name="Wolfe G."/>
            <person name="Wurch L.L."/>
        </authorList>
    </citation>
    <scope>NUCLEOTIDE SEQUENCE</scope>
</reference>
<accession>A0A0D3K8L4</accession>
<dbReference type="RefSeq" id="XP_005784528.1">
    <property type="nucleotide sequence ID" value="XM_005784471.1"/>
</dbReference>